<dbReference type="InParanoid" id="B0XJI7"/>
<dbReference type="STRING" id="7176.B0XJI7"/>
<dbReference type="EnsemblMetazoa" id="CPIJ019484-RA">
    <property type="protein sequence ID" value="CPIJ019484-PA"/>
    <property type="gene ID" value="CPIJ019484"/>
</dbReference>
<dbReference type="EMBL" id="DS233526">
    <property type="protein sequence ID" value="EDS30414.1"/>
    <property type="molecule type" value="Genomic_DNA"/>
</dbReference>
<dbReference type="eggNOG" id="KOG1216">
    <property type="taxonomic scope" value="Eukaryota"/>
</dbReference>
<evidence type="ECO:0000313" key="3">
    <source>
        <dbReference type="EnsemblMetazoa" id="CPIJ019484-PA"/>
    </source>
</evidence>
<dbReference type="AlphaFoldDB" id="B0XJI7"/>
<reference evidence="3" key="2">
    <citation type="submission" date="2021-02" db="UniProtKB">
        <authorList>
            <consortium name="EnsemblMetazoa"/>
        </authorList>
    </citation>
    <scope>IDENTIFICATION</scope>
    <source>
        <strain evidence="3">JHB</strain>
    </source>
</reference>
<feature type="chain" id="PRO_5011409482" evidence="1">
    <location>
        <begin position="32"/>
        <end position="115"/>
    </location>
</feature>
<evidence type="ECO:0000313" key="2">
    <source>
        <dbReference type="EMBL" id="EDS30414.1"/>
    </source>
</evidence>
<reference evidence="2" key="1">
    <citation type="submission" date="2007-03" db="EMBL/GenBank/DDBJ databases">
        <title>Annotation of Culex pipiens quinquefasciatus.</title>
        <authorList>
            <consortium name="The Broad Institute Genome Sequencing Platform"/>
            <person name="Atkinson P.W."/>
            <person name="Hemingway J."/>
            <person name="Christensen B.M."/>
            <person name="Higgs S."/>
            <person name="Kodira C."/>
            <person name="Hannick L."/>
            <person name="Megy K."/>
            <person name="O'Leary S."/>
            <person name="Pearson M."/>
            <person name="Haas B.J."/>
            <person name="Mauceli E."/>
            <person name="Wortman J.R."/>
            <person name="Lee N.H."/>
            <person name="Guigo R."/>
            <person name="Stanke M."/>
            <person name="Alvarado L."/>
            <person name="Amedeo P."/>
            <person name="Antoine C.H."/>
            <person name="Arensburger P."/>
            <person name="Bidwell S.L."/>
            <person name="Crawford M."/>
            <person name="Camaro F."/>
            <person name="Devon K."/>
            <person name="Engels R."/>
            <person name="Hammond M."/>
            <person name="Howarth C."/>
            <person name="Koehrsen M."/>
            <person name="Lawson D."/>
            <person name="Montgomery P."/>
            <person name="Nene V."/>
            <person name="Nusbaum C."/>
            <person name="Puiu D."/>
            <person name="Romero-Severson J."/>
            <person name="Severson D.W."/>
            <person name="Shumway M."/>
            <person name="Sisk P."/>
            <person name="Stolte C."/>
            <person name="Zeng Q."/>
            <person name="Eisenstadt E."/>
            <person name="Fraser-Liggett C."/>
            <person name="Strausberg R."/>
            <person name="Galagan J."/>
            <person name="Birren B."/>
            <person name="Collins F.H."/>
        </authorList>
    </citation>
    <scope>NUCLEOTIDE SEQUENCE [LARGE SCALE GENOMIC DNA]</scope>
    <source>
        <strain evidence="2">JHB</strain>
    </source>
</reference>
<keyword evidence="1" id="KW-0732">Signal</keyword>
<keyword evidence="4" id="KW-1185">Reference proteome</keyword>
<evidence type="ECO:0000256" key="1">
    <source>
        <dbReference type="SAM" id="SignalP"/>
    </source>
</evidence>
<dbReference type="Proteomes" id="UP000002320">
    <property type="component" value="Unassembled WGS sequence"/>
</dbReference>
<proteinExistence type="predicted"/>
<accession>B0XJI7</accession>
<gene>
    <name evidence="3" type="primary">6053780</name>
    <name evidence="2" type="ORF">CpipJ_CPIJ019484</name>
</gene>
<protein>
    <submittedName>
        <fullName evidence="2 3">Bursicon</fullName>
    </submittedName>
</protein>
<evidence type="ECO:0000313" key="4">
    <source>
        <dbReference type="Proteomes" id="UP000002320"/>
    </source>
</evidence>
<dbReference type="KEGG" id="cqu:CpipJ_CPIJ019484"/>
<organism>
    <name type="scientific">Culex quinquefasciatus</name>
    <name type="common">Southern house mosquito</name>
    <name type="synonym">Culex pungens</name>
    <dbReference type="NCBI Taxonomy" id="7176"/>
    <lineage>
        <taxon>Eukaryota</taxon>
        <taxon>Metazoa</taxon>
        <taxon>Ecdysozoa</taxon>
        <taxon>Arthropoda</taxon>
        <taxon>Hexapoda</taxon>
        <taxon>Insecta</taxon>
        <taxon>Pterygota</taxon>
        <taxon>Neoptera</taxon>
        <taxon>Endopterygota</taxon>
        <taxon>Diptera</taxon>
        <taxon>Nematocera</taxon>
        <taxon>Culicoidea</taxon>
        <taxon>Culicidae</taxon>
        <taxon>Culicinae</taxon>
        <taxon>Culicini</taxon>
        <taxon>Culex</taxon>
        <taxon>Culex</taxon>
    </lineage>
</organism>
<feature type="signal peptide" evidence="1">
    <location>
        <begin position="1"/>
        <end position="31"/>
    </location>
</feature>
<name>B0XJI7_CULQU</name>
<sequence length="115" mass="11854">MISSPSTPATFAAGSLVLLCLVLGGGHLALAQKEGNGKLGPRSRYLVPPLAGVVLAVSSTFSTPSSVSTKAPLECMCRPCTGIEDANVIPQELAAFADDGTLTSYFQKGQLRNSE</sequence>
<dbReference type="HOGENOM" id="CLU_2111254_0_0_1"/>
<dbReference type="VEuPathDB" id="VectorBase:CPIJ019484"/>